<organism evidence="2 3">
    <name type="scientific">Vanrija albida</name>
    <dbReference type="NCBI Taxonomy" id="181172"/>
    <lineage>
        <taxon>Eukaryota</taxon>
        <taxon>Fungi</taxon>
        <taxon>Dikarya</taxon>
        <taxon>Basidiomycota</taxon>
        <taxon>Agaricomycotina</taxon>
        <taxon>Tremellomycetes</taxon>
        <taxon>Trichosporonales</taxon>
        <taxon>Trichosporonaceae</taxon>
        <taxon>Vanrija</taxon>
    </lineage>
</organism>
<comment type="caution">
    <text evidence="2">The sequence shown here is derived from an EMBL/GenBank/DDBJ whole genome shotgun (WGS) entry which is preliminary data.</text>
</comment>
<dbReference type="RefSeq" id="XP_069213626.1">
    <property type="nucleotide sequence ID" value="XM_069350082.1"/>
</dbReference>
<gene>
    <name evidence="2" type="ORF">Q8F55_001461</name>
</gene>
<evidence type="ECO:0000256" key="1">
    <source>
        <dbReference type="SAM" id="MobiDB-lite"/>
    </source>
</evidence>
<feature type="region of interest" description="Disordered" evidence="1">
    <location>
        <begin position="1"/>
        <end position="98"/>
    </location>
</feature>
<name>A0ABR3QG98_9TREE</name>
<feature type="compositionally biased region" description="Low complexity" evidence="1">
    <location>
        <begin position="10"/>
        <end position="25"/>
    </location>
</feature>
<evidence type="ECO:0000313" key="3">
    <source>
        <dbReference type="Proteomes" id="UP001565368"/>
    </source>
</evidence>
<evidence type="ECO:0008006" key="4">
    <source>
        <dbReference type="Google" id="ProtNLM"/>
    </source>
</evidence>
<dbReference type="Proteomes" id="UP001565368">
    <property type="component" value="Unassembled WGS sequence"/>
</dbReference>
<sequence length="695" mass="78668">MNDSDHSDSSESSASSFASTSSASSSPPPPARGKRRPTPWFSITPPAHPEREYDLVPVHARRARAPPRSPSPPSSDSSWSSWEPPRRRRRQWPSAQWPAGRRTPQLVLALLVPVLGLLLALELRSQHALRRAWAAEHTARVAANAPDARGRVDLAALRGAALRQKREGALAALEAYDVLDEQEEASLAASAADAWPAWWGSVDDVGPSPFDHVPAAGGPRRVLFLTSYDDYLERMNTHTYEIVDAAIRHPNVIVDVWGPGWSGYDWNVTLSVNVKRRANRVADIELHKEVHEKNADAAAQEYRREQWATNRKEWARKFLDVTRPPDPSDYQVPFQAPTWKHFDDECNSVVKYDIVWTFSDIYKASDMAHVDALDCGALLVQQLGDCHEHRCMKEWYPQANNITLTKYAFELEEIFNYDNVRKHYPNFTMGLFGHSPDTGNEWDFYPTAWAAKRNKAMIFGYDGSFYPIRTTITDNLNRLRDDPHRSDSEALVGRHQHPGYTVGIPESARTTPLETYQLGHETYKTHRALRADFGRGMREAQICVFDSSLERKMIRKYAQAMLSGCVLATDLPTEHEEALSKFTIPLEPSWSIDQIERQLQKFLDDPARLHQMALDAFAYARKHLTTTSKVSSVLALADSYRAGARGYDHAFGFSSRCRAYWSGDDAQRPPWCKAEHGYRGLEDRVSKETGGDRED</sequence>
<feature type="compositionally biased region" description="Low complexity" evidence="1">
    <location>
        <begin position="74"/>
        <end position="83"/>
    </location>
</feature>
<accession>A0ABR3QG98</accession>
<keyword evidence="3" id="KW-1185">Reference proteome</keyword>
<protein>
    <recommendedName>
        <fullName evidence="4">Glycosyl transferase CAP10 domain-containing protein</fullName>
    </recommendedName>
</protein>
<dbReference type="GeneID" id="95982504"/>
<dbReference type="EMBL" id="JBBXJM010000001">
    <property type="protein sequence ID" value="KAL1413682.1"/>
    <property type="molecule type" value="Genomic_DNA"/>
</dbReference>
<evidence type="ECO:0000313" key="2">
    <source>
        <dbReference type="EMBL" id="KAL1413682.1"/>
    </source>
</evidence>
<proteinExistence type="predicted"/>
<reference evidence="2 3" key="1">
    <citation type="submission" date="2023-08" db="EMBL/GenBank/DDBJ databases">
        <title>Annotated Genome Sequence of Vanrija albida AlHP1.</title>
        <authorList>
            <person name="Herzog R."/>
        </authorList>
    </citation>
    <scope>NUCLEOTIDE SEQUENCE [LARGE SCALE GENOMIC DNA]</scope>
    <source>
        <strain evidence="2 3">AlHP1</strain>
    </source>
</reference>